<sequence>MRPSTRKSPSISAGSPAAGGALRRTLYAGIAGLSLAGTVAGCAPSAAEAPSATNGAPGNSSAAPSGGSTALAGSGGSYKDGTYSADGNYVSPNGTETVGVQLTLAAGRVTDVQITQHPSNPNTRKFQGEFAGGIAAQVVGKNLDELNVSKVAGSSLTSGGFNQAVGKIKSEAQ</sequence>
<dbReference type="RefSeq" id="WP_307357582.1">
    <property type="nucleotide sequence ID" value="NZ_JAUSTB010000002.1"/>
</dbReference>
<feature type="compositionally biased region" description="Low complexity" evidence="1">
    <location>
        <begin position="54"/>
        <end position="72"/>
    </location>
</feature>
<dbReference type="InterPro" id="IPR007329">
    <property type="entry name" value="FMN-bd"/>
</dbReference>
<feature type="region of interest" description="Disordered" evidence="1">
    <location>
        <begin position="44"/>
        <end position="77"/>
    </location>
</feature>
<reference evidence="3 4" key="1">
    <citation type="submission" date="2023-07" db="EMBL/GenBank/DDBJ databases">
        <title>Sorghum-associated microbial communities from plants grown in Nebraska, USA.</title>
        <authorList>
            <person name="Schachtman D."/>
        </authorList>
    </citation>
    <scope>NUCLEOTIDE SEQUENCE [LARGE SCALE GENOMIC DNA]</scope>
    <source>
        <strain evidence="3 4">DS1001</strain>
    </source>
</reference>
<proteinExistence type="predicted"/>
<gene>
    <name evidence="3" type="ORF">J2T23_000910</name>
</gene>
<evidence type="ECO:0000313" key="3">
    <source>
        <dbReference type="EMBL" id="MDQ0145027.1"/>
    </source>
</evidence>
<comment type="caution">
    <text evidence="3">The sequence shown here is derived from an EMBL/GenBank/DDBJ whole genome shotgun (WGS) entry which is preliminary data.</text>
</comment>
<dbReference type="PROSITE" id="PS51318">
    <property type="entry name" value="TAT"/>
    <property type="match status" value="1"/>
</dbReference>
<keyword evidence="4" id="KW-1185">Reference proteome</keyword>
<dbReference type="SMART" id="SM00900">
    <property type="entry name" value="FMN_bind"/>
    <property type="match status" value="1"/>
</dbReference>
<dbReference type="EMBL" id="JAUSTB010000002">
    <property type="protein sequence ID" value="MDQ0145027.1"/>
    <property type="molecule type" value="Genomic_DNA"/>
</dbReference>
<dbReference type="InterPro" id="IPR006311">
    <property type="entry name" value="TAT_signal"/>
</dbReference>
<evidence type="ECO:0000256" key="1">
    <source>
        <dbReference type="SAM" id="MobiDB-lite"/>
    </source>
</evidence>
<protein>
    <submittedName>
        <fullName evidence="3">Uncharacterized protein with FMN-binding domain</fullName>
    </submittedName>
</protein>
<evidence type="ECO:0000313" key="4">
    <source>
        <dbReference type="Proteomes" id="UP001239267"/>
    </source>
</evidence>
<name>A0AAJ1SQ64_9MICC</name>
<evidence type="ECO:0000259" key="2">
    <source>
        <dbReference type="SMART" id="SM00900"/>
    </source>
</evidence>
<dbReference type="GO" id="GO:0016020">
    <property type="term" value="C:membrane"/>
    <property type="evidence" value="ECO:0007669"/>
    <property type="project" value="InterPro"/>
</dbReference>
<dbReference type="Proteomes" id="UP001239267">
    <property type="component" value="Unassembled WGS sequence"/>
</dbReference>
<organism evidence="3 4">
    <name type="scientific">Pseudarthrobacter niigatensis</name>
    <dbReference type="NCBI Taxonomy" id="369935"/>
    <lineage>
        <taxon>Bacteria</taxon>
        <taxon>Bacillati</taxon>
        <taxon>Actinomycetota</taxon>
        <taxon>Actinomycetes</taxon>
        <taxon>Micrococcales</taxon>
        <taxon>Micrococcaceae</taxon>
        <taxon>Pseudarthrobacter</taxon>
    </lineage>
</organism>
<feature type="domain" description="FMN-binding" evidence="2">
    <location>
        <begin position="94"/>
        <end position="172"/>
    </location>
</feature>
<accession>A0AAJ1SQ64</accession>
<dbReference type="AlphaFoldDB" id="A0AAJ1SQ64"/>
<dbReference type="GO" id="GO:0010181">
    <property type="term" value="F:FMN binding"/>
    <property type="evidence" value="ECO:0007669"/>
    <property type="project" value="InterPro"/>
</dbReference>